<dbReference type="EMBL" id="JABSTQ010010191">
    <property type="protein sequence ID" value="KAG0422722.1"/>
    <property type="molecule type" value="Genomic_DNA"/>
</dbReference>
<evidence type="ECO:0000313" key="2">
    <source>
        <dbReference type="Proteomes" id="UP000805193"/>
    </source>
</evidence>
<sequence>MEEDSTAAGTSKSPTVSDGDCSGESSKKDDADSKESGNGAEHLKSSVLTEVLNKKKMALLHSPEVVRFLQDQQRKKLKPNSAENT</sequence>
<protein>
    <submittedName>
        <fullName evidence="1">Uncharacterized protein</fullName>
    </submittedName>
</protein>
<name>A0AC60PNW5_IXOPE</name>
<accession>A0AC60PNW5</accession>
<gene>
    <name evidence="1" type="ORF">HPB47_001490</name>
</gene>
<evidence type="ECO:0000313" key="1">
    <source>
        <dbReference type="EMBL" id="KAG0422722.1"/>
    </source>
</evidence>
<proteinExistence type="predicted"/>
<keyword evidence="2" id="KW-1185">Reference proteome</keyword>
<organism evidence="1 2">
    <name type="scientific">Ixodes persulcatus</name>
    <name type="common">Taiga tick</name>
    <dbReference type="NCBI Taxonomy" id="34615"/>
    <lineage>
        <taxon>Eukaryota</taxon>
        <taxon>Metazoa</taxon>
        <taxon>Ecdysozoa</taxon>
        <taxon>Arthropoda</taxon>
        <taxon>Chelicerata</taxon>
        <taxon>Arachnida</taxon>
        <taxon>Acari</taxon>
        <taxon>Parasitiformes</taxon>
        <taxon>Ixodida</taxon>
        <taxon>Ixodoidea</taxon>
        <taxon>Ixodidae</taxon>
        <taxon>Ixodinae</taxon>
        <taxon>Ixodes</taxon>
    </lineage>
</organism>
<dbReference type="Proteomes" id="UP000805193">
    <property type="component" value="Unassembled WGS sequence"/>
</dbReference>
<reference evidence="1 2" key="1">
    <citation type="journal article" date="2020" name="Cell">
        <title>Large-Scale Comparative Analyses of Tick Genomes Elucidate Their Genetic Diversity and Vector Capacities.</title>
        <authorList>
            <consortium name="Tick Genome and Microbiome Consortium (TIGMIC)"/>
            <person name="Jia N."/>
            <person name="Wang J."/>
            <person name="Shi W."/>
            <person name="Du L."/>
            <person name="Sun Y."/>
            <person name="Zhan W."/>
            <person name="Jiang J.F."/>
            <person name="Wang Q."/>
            <person name="Zhang B."/>
            <person name="Ji P."/>
            <person name="Bell-Sakyi L."/>
            <person name="Cui X.M."/>
            <person name="Yuan T.T."/>
            <person name="Jiang B.G."/>
            <person name="Yang W.F."/>
            <person name="Lam T.T."/>
            <person name="Chang Q.C."/>
            <person name="Ding S.J."/>
            <person name="Wang X.J."/>
            <person name="Zhu J.G."/>
            <person name="Ruan X.D."/>
            <person name="Zhao L."/>
            <person name="Wei J.T."/>
            <person name="Ye R.Z."/>
            <person name="Que T.C."/>
            <person name="Du C.H."/>
            <person name="Zhou Y.H."/>
            <person name="Cheng J.X."/>
            <person name="Dai P.F."/>
            <person name="Guo W.B."/>
            <person name="Han X.H."/>
            <person name="Huang E.J."/>
            <person name="Li L.F."/>
            <person name="Wei W."/>
            <person name="Gao Y.C."/>
            <person name="Liu J.Z."/>
            <person name="Shao H.Z."/>
            <person name="Wang X."/>
            <person name="Wang C.C."/>
            <person name="Yang T.C."/>
            <person name="Huo Q.B."/>
            <person name="Li W."/>
            <person name="Chen H.Y."/>
            <person name="Chen S.E."/>
            <person name="Zhou L.G."/>
            <person name="Ni X.B."/>
            <person name="Tian J.H."/>
            <person name="Sheng Y."/>
            <person name="Liu T."/>
            <person name="Pan Y.S."/>
            <person name="Xia L.Y."/>
            <person name="Li J."/>
            <person name="Zhao F."/>
            <person name="Cao W.C."/>
        </authorList>
    </citation>
    <scope>NUCLEOTIDE SEQUENCE [LARGE SCALE GENOMIC DNA]</scope>
    <source>
        <strain evidence="1">Iper-2018</strain>
    </source>
</reference>
<comment type="caution">
    <text evidence="1">The sequence shown here is derived from an EMBL/GenBank/DDBJ whole genome shotgun (WGS) entry which is preliminary data.</text>
</comment>